<dbReference type="InterPro" id="IPR050483">
    <property type="entry name" value="CoA-transferase_III_domain"/>
</dbReference>
<dbReference type="PANTHER" id="PTHR48207">
    <property type="entry name" value="SUCCINATE--HYDROXYMETHYLGLUTARATE COA-TRANSFERASE"/>
    <property type="match status" value="1"/>
</dbReference>
<organism evidence="2 3">
    <name type="scientific">Novosphingobium anseongense</name>
    <dbReference type="NCBI Taxonomy" id="3133436"/>
    <lineage>
        <taxon>Bacteria</taxon>
        <taxon>Pseudomonadati</taxon>
        <taxon>Pseudomonadota</taxon>
        <taxon>Alphaproteobacteria</taxon>
        <taxon>Sphingomonadales</taxon>
        <taxon>Sphingomonadaceae</taxon>
        <taxon>Novosphingobium</taxon>
    </lineage>
</organism>
<keyword evidence="3" id="KW-1185">Reference proteome</keyword>
<accession>A0ABU8RQU5</accession>
<sequence length="403" mass="43192">MSKPLEGIKVVEVAMWAFVPACGGMLSDLGAEVIKIEPPTGDPLRGLSIGAIGGGSKIDLSWESYNRGKKSVTLDLKQPEGREVLAKLLVDADIFLTNLLPPARKTMGIDADTIRSQFPSIIYASGSPTGPKGPDSAKGGYDSISFWARGGVSSSLTEDDADYPVGPPGPAFGDTLSGSMLCGAICAALAKRAMTGEPSTVDVSLLGTAMWSMQRFIAQSTMDGTQRFPRPKSPKPYNVLVGNYRTSDDRFVSLCMLQADKYWKGFCEVAGKPEWATDPRYVDAKARAANVDECHADVKALFASKTLAEWKDLLGRQDGQWDPVQDVGELQHDVQVKANNFVQTVDYGDGTTIPLVAVPYVFDGEPMPARRSPELGADSDSVLAGLGYDEEAIIDLKVKGVVF</sequence>
<dbReference type="GO" id="GO:0016740">
    <property type="term" value="F:transferase activity"/>
    <property type="evidence" value="ECO:0007669"/>
    <property type="project" value="UniProtKB-KW"/>
</dbReference>
<dbReference type="Gene3D" id="3.30.1540.10">
    <property type="entry name" value="formyl-coa transferase, domain 3"/>
    <property type="match status" value="1"/>
</dbReference>
<reference evidence="2 3" key="1">
    <citation type="submission" date="2024-03" db="EMBL/GenBank/DDBJ databases">
        <authorList>
            <person name="Jo J.-H."/>
        </authorList>
    </citation>
    <scope>NUCLEOTIDE SEQUENCE [LARGE SCALE GENOMIC DNA]</scope>
    <source>
        <strain evidence="2 3">PS1R-30</strain>
    </source>
</reference>
<dbReference type="Pfam" id="PF02515">
    <property type="entry name" value="CoA_transf_3"/>
    <property type="match status" value="1"/>
</dbReference>
<gene>
    <name evidence="2" type="ORF">WG901_00850</name>
</gene>
<name>A0ABU8RQU5_9SPHN</name>
<protein>
    <submittedName>
        <fullName evidence="2">CoA transferase</fullName>
        <ecNumber evidence="2">2.8.3.-</ecNumber>
    </submittedName>
</protein>
<dbReference type="EMBL" id="JBBHJZ010000001">
    <property type="protein sequence ID" value="MEJ5975169.1"/>
    <property type="molecule type" value="Genomic_DNA"/>
</dbReference>
<dbReference type="InterPro" id="IPR044855">
    <property type="entry name" value="CoA-Trfase_III_dom3_sf"/>
</dbReference>
<dbReference type="PANTHER" id="PTHR48207:SF3">
    <property type="entry name" value="SUCCINATE--HYDROXYMETHYLGLUTARATE COA-TRANSFERASE"/>
    <property type="match status" value="1"/>
</dbReference>
<dbReference type="Proteomes" id="UP001361239">
    <property type="component" value="Unassembled WGS sequence"/>
</dbReference>
<dbReference type="SUPFAM" id="SSF89796">
    <property type="entry name" value="CoA-transferase family III (CaiB/BaiF)"/>
    <property type="match status" value="1"/>
</dbReference>
<dbReference type="Gene3D" id="3.40.50.10540">
    <property type="entry name" value="Crotonobetainyl-coa:carnitine coa-transferase, domain 1"/>
    <property type="match status" value="1"/>
</dbReference>
<dbReference type="EC" id="2.8.3.-" evidence="2"/>
<dbReference type="RefSeq" id="WP_339585137.1">
    <property type="nucleotide sequence ID" value="NZ_JBBHJZ010000001.1"/>
</dbReference>
<dbReference type="InterPro" id="IPR023606">
    <property type="entry name" value="CoA-Trfase_III_dom_1_sf"/>
</dbReference>
<proteinExistence type="predicted"/>
<evidence type="ECO:0000313" key="2">
    <source>
        <dbReference type="EMBL" id="MEJ5975169.1"/>
    </source>
</evidence>
<dbReference type="InterPro" id="IPR003673">
    <property type="entry name" value="CoA-Trfase_fam_III"/>
</dbReference>
<evidence type="ECO:0000313" key="3">
    <source>
        <dbReference type="Proteomes" id="UP001361239"/>
    </source>
</evidence>
<keyword evidence="1 2" id="KW-0808">Transferase</keyword>
<evidence type="ECO:0000256" key="1">
    <source>
        <dbReference type="ARBA" id="ARBA00022679"/>
    </source>
</evidence>
<comment type="caution">
    <text evidence="2">The sequence shown here is derived from an EMBL/GenBank/DDBJ whole genome shotgun (WGS) entry which is preliminary data.</text>
</comment>